<dbReference type="Gene3D" id="3.10.20.310">
    <property type="entry name" value="membrane protein fhac"/>
    <property type="match status" value="1"/>
</dbReference>
<dbReference type="FunFam" id="2.40.160.50:FF:000005">
    <property type="entry name" value="Outer membrane OMP85 family protein"/>
    <property type="match status" value="1"/>
</dbReference>
<evidence type="ECO:0000256" key="1">
    <source>
        <dbReference type="ARBA" id="ARBA00004374"/>
    </source>
</evidence>
<name>A0A6A6N3J5_HEVBR</name>
<evidence type="ECO:0000256" key="5">
    <source>
        <dbReference type="ARBA" id="ARBA00022805"/>
    </source>
</evidence>
<sequence>MAVELESISGNPSNGEEDIDEEDEEGEEDEGEEDEKEDLEEEIQPEWPNSRTLESRARRERAKVENLFRRIQTETVPLRVHDVIIKGNTKTKDSLIEAQTALLKDVSSMQDLLEASKVVNFRLQALDVFDSVKITLDSGPPELPGTANVVVEVVETKSPLSGEVGAYTKGEARSSTIEGTVKYKNIFGYGDLWDASLAYGGDHMAEVSSGVYLPRFRGLAPVTARLFLLSQDWLKFSSFKERSLGLSLGLVSSRNHDLVYTLSWRILTDPSQMASRSIRRQLGHGLLSSLKYTFKIDRRNSHLRPTRGYAFVSTTQIGGLAPDSRSLRFLRQELDLRYAVPLGFLRSALNLGISGGLIFPWGTGFLNMPSPLPERFFLGGNLSPICTLGGPIALYGFSTRLGPTEPRRQLQNNPTDGSSESGRDYLGGDLAVTAFADFSFDFPSKWCQSKGIHGHMFASAGNIDKLTENAYQNFSVRKFVESFRTSVGVGIVVPTNLFRLEVSYLSLS</sequence>
<proteinExistence type="inferred from homology"/>
<gene>
    <name evidence="10" type="ORF">GH714_013575</name>
</gene>
<feature type="domain" description="POTRA" evidence="9">
    <location>
        <begin position="78"/>
        <end position="156"/>
    </location>
</feature>
<dbReference type="GO" id="GO:0009707">
    <property type="term" value="C:chloroplast outer membrane"/>
    <property type="evidence" value="ECO:0007669"/>
    <property type="project" value="UniProtKB-SubCell"/>
</dbReference>
<dbReference type="FunFam" id="3.10.20.310:FF:000016">
    <property type="entry name" value="Outer membrane OMP85 family protein"/>
    <property type="match status" value="1"/>
</dbReference>
<evidence type="ECO:0000256" key="7">
    <source>
        <dbReference type="ARBA" id="ARBA00024013"/>
    </source>
</evidence>
<evidence type="ECO:0000256" key="6">
    <source>
        <dbReference type="ARBA" id="ARBA00023136"/>
    </source>
</evidence>
<dbReference type="AlphaFoldDB" id="A0A6A6N3J5"/>
<keyword evidence="5" id="KW-1002">Plastid outer membrane</keyword>
<reference evidence="10 11" key="1">
    <citation type="journal article" date="2020" name="Mol. Plant">
        <title>The Chromosome-Based Rubber Tree Genome Provides New Insights into Spurge Genome Evolution and Rubber Biosynthesis.</title>
        <authorList>
            <person name="Liu J."/>
            <person name="Shi C."/>
            <person name="Shi C.C."/>
            <person name="Li W."/>
            <person name="Zhang Q.J."/>
            <person name="Zhang Y."/>
            <person name="Li K."/>
            <person name="Lu H.F."/>
            <person name="Shi C."/>
            <person name="Zhu S.T."/>
            <person name="Xiao Z.Y."/>
            <person name="Nan H."/>
            <person name="Yue Y."/>
            <person name="Zhu X.G."/>
            <person name="Wu Y."/>
            <person name="Hong X.N."/>
            <person name="Fan G.Y."/>
            <person name="Tong Y."/>
            <person name="Zhang D."/>
            <person name="Mao C.L."/>
            <person name="Liu Y.L."/>
            <person name="Hao S.J."/>
            <person name="Liu W.Q."/>
            <person name="Lv M.Q."/>
            <person name="Zhang H.B."/>
            <person name="Liu Y."/>
            <person name="Hu-Tang G.R."/>
            <person name="Wang J.P."/>
            <person name="Wang J.H."/>
            <person name="Sun Y.H."/>
            <person name="Ni S.B."/>
            <person name="Chen W.B."/>
            <person name="Zhang X.C."/>
            <person name="Jiao Y.N."/>
            <person name="Eichler E.E."/>
            <person name="Li G.H."/>
            <person name="Liu X."/>
            <person name="Gao L.Z."/>
        </authorList>
    </citation>
    <scope>NUCLEOTIDE SEQUENCE [LARGE SCALE GENOMIC DNA]</scope>
    <source>
        <strain evidence="11">cv. GT1</strain>
        <tissue evidence="10">Leaf</tissue>
    </source>
</reference>
<keyword evidence="5" id="KW-0934">Plastid</keyword>
<dbReference type="InterPro" id="IPR010827">
    <property type="entry name" value="BamA/TamA_POTRA"/>
</dbReference>
<dbReference type="Pfam" id="PF07244">
    <property type="entry name" value="POTRA"/>
    <property type="match status" value="1"/>
</dbReference>
<feature type="region of interest" description="Disordered" evidence="8">
    <location>
        <begin position="1"/>
        <end position="58"/>
    </location>
</feature>
<keyword evidence="6" id="KW-0472">Membrane</keyword>
<comment type="similarity">
    <text evidence="2">Belongs to the SAM50/omp85 family.</text>
</comment>
<evidence type="ECO:0000256" key="3">
    <source>
        <dbReference type="ARBA" id="ARBA00022452"/>
    </source>
</evidence>
<protein>
    <recommendedName>
        <fullName evidence="9">POTRA domain-containing protein</fullName>
    </recommendedName>
</protein>
<dbReference type="PANTHER" id="PTHR12815">
    <property type="entry name" value="SORTING AND ASSEMBLY MACHINERY SAMM50 PROTEIN FAMILY MEMBER"/>
    <property type="match status" value="1"/>
</dbReference>
<keyword evidence="4" id="KW-0812">Transmembrane</keyword>
<organism evidence="10 11">
    <name type="scientific">Hevea brasiliensis</name>
    <name type="common">Para rubber tree</name>
    <name type="synonym">Siphonia brasiliensis</name>
    <dbReference type="NCBI Taxonomy" id="3981"/>
    <lineage>
        <taxon>Eukaryota</taxon>
        <taxon>Viridiplantae</taxon>
        <taxon>Streptophyta</taxon>
        <taxon>Embryophyta</taxon>
        <taxon>Tracheophyta</taxon>
        <taxon>Spermatophyta</taxon>
        <taxon>Magnoliopsida</taxon>
        <taxon>eudicotyledons</taxon>
        <taxon>Gunneridae</taxon>
        <taxon>Pentapetalae</taxon>
        <taxon>rosids</taxon>
        <taxon>fabids</taxon>
        <taxon>Malpighiales</taxon>
        <taxon>Euphorbiaceae</taxon>
        <taxon>Crotonoideae</taxon>
        <taxon>Micrandreae</taxon>
        <taxon>Hevea</taxon>
    </lineage>
</organism>
<evidence type="ECO:0000259" key="9">
    <source>
        <dbReference type="PROSITE" id="PS51779"/>
    </source>
</evidence>
<dbReference type="EMBL" id="JAAGAX010000003">
    <property type="protein sequence ID" value="KAF2319146.1"/>
    <property type="molecule type" value="Genomic_DNA"/>
</dbReference>
<dbReference type="InterPro" id="IPR000184">
    <property type="entry name" value="Bac_surfAg_D15"/>
</dbReference>
<dbReference type="GO" id="GO:0005741">
    <property type="term" value="C:mitochondrial outer membrane"/>
    <property type="evidence" value="ECO:0007669"/>
    <property type="project" value="UniProtKB-SubCell"/>
</dbReference>
<feature type="compositionally biased region" description="Acidic residues" evidence="8">
    <location>
        <begin position="15"/>
        <end position="44"/>
    </location>
</feature>
<dbReference type="PANTHER" id="PTHR12815:SF18">
    <property type="entry name" value="SORTING AND ASSEMBLY MACHINERY COMPONENT 50 HOMOLOG"/>
    <property type="match status" value="1"/>
</dbReference>
<comment type="subcellular location">
    <subcellularLocation>
        <location evidence="1">Mitochondrion outer membrane</location>
        <topology evidence="1">Multi-pass membrane protein</topology>
    </subcellularLocation>
    <subcellularLocation>
        <location evidence="7">Plastid</location>
        <location evidence="7">Chloroplast outer membrane</location>
    </subcellularLocation>
</comment>
<dbReference type="Pfam" id="PF01103">
    <property type="entry name" value="Omp85"/>
    <property type="match status" value="1"/>
</dbReference>
<accession>A0A6A6N3J5</accession>
<dbReference type="InterPro" id="IPR034746">
    <property type="entry name" value="POTRA"/>
</dbReference>
<dbReference type="PROSITE" id="PS51779">
    <property type="entry name" value="POTRA"/>
    <property type="match status" value="1"/>
</dbReference>
<evidence type="ECO:0000256" key="2">
    <source>
        <dbReference type="ARBA" id="ARBA00010913"/>
    </source>
</evidence>
<dbReference type="Proteomes" id="UP000467840">
    <property type="component" value="Chromosome 10"/>
</dbReference>
<keyword evidence="3" id="KW-1134">Transmembrane beta strand</keyword>
<evidence type="ECO:0000313" key="10">
    <source>
        <dbReference type="EMBL" id="KAF2319146.1"/>
    </source>
</evidence>
<dbReference type="InterPro" id="IPR039910">
    <property type="entry name" value="D15-like"/>
</dbReference>
<keyword evidence="11" id="KW-1185">Reference proteome</keyword>
<dbReference type="Gene3D" id="2.40.160.50">
    <property type="entry name" value="membrane protein fhac: a member of the omp85/tpsb transporter family"/>
    <property type="match status" value="1"/>
</dbReference>
<evidence type="ECO:0000256" key="4">
    <source>
        <dbReference type="ARBA" id="ARBA00022692"/>
    </source>
</evidence>
<evidence type="ECO:0000256" key="8">
    <source>
        <dbReference type="SAM" id="MobiDB-lite"/>
    </source>
</evidence>
<comment type="caution">
    <text evidence="10">The sequence shown here is derived from an EMBL/GenBank/DDBJ whole genome shotgun (WGS) entry which is preliminary data.</text>
</comment>
<evidence type="ECO:0000313" key="11">
    <source>
        <dbReference type="Proteomes" id="UP000467840"/>
    </source>
</evidence>